<sequence>MHLIHKGAGFGAPSRFYGAVTLQKGTDGDSDGGSGGNCSSAGSPGSCRSFPPVSEEPLARGSQREAGAQLFSARIGPEGADVIRLLGALLGGDDAPPQLGSNFPAGRCAGGGCWEEGLRAGTRKAANKEPQIEGPVLA</sequence>
<evidence type="ECO:0000256" key="1">
    <source>
        <dbReference type="SAM" id="MobiDB-lite"/>
    </source>
</evidence>
<reference evidence="2" key="1">
    <citation type="submission" date="2023-04" db="EMBL/GenBank/DDBJ databases">
        <authorList>
            <consortium name="ELIXIR-Norway"/>
        </authorList>
    </citation>
    <scope>NUCLEOTIDE SEQUENCE [LARGE SCALE GENOMIC DNA]</scope>
</reference>
<gene>
    <name evidence="2" type="ORF">MRATA1EN1_LOCUS26053</name>
</gene>
<feature type="region of interest" description="Disordered" evidence="1">
    <location>
        <begin position="26"/>
        <end position="66"/>
    </location>
</feature>
<name>A0ABN8ZY31_RANTA</name>
<keyword evidence="3" id="KW-1185">Reference proteome</keyword>
<protein>
    <submittedName>
        <fullName evidence="2">Uncharacterized protein</fullName>
    </submittedName>
</protein>
<proteinExistence type="predicted"/>
<organism evidence="2 3">
    <name type="scientific">Rangifer tarandus platyrhynchus</name>
    <name type="common">Svalbard reindeer</name>
    <dbReference type="NCBI Taxonomy" id="3082113"/>
    <lineage>
        <taxon>Eukaryota</taxon>
        <taxon>Metazoa</taxon>
        <taxon>Chordata</taxon>
        <taxon>Craniata</taxon>
        <taxon>Vertebrata</taxon>
        <taxon>Euteleostomi</taxon>
        <taxon>Mammalia</taxon>
        <taxon>Eutheria</taxon>
        <taxon>Laurasiatheria</taxon>
        <taxon>Artiodactyla</taxon>
        <taxon>Ruminantia</taxon>
        <taxon>Pecora</taxon>
        <taxon>Cervidae</taxon>
        <taxon>Odocoileinae</taxon>
        <taxon>Rangifer</taxon>
    </lineage>
</organism>
<feature type="compositionally biased region" description="Low complexity" evidence="1">
    <location>
        <begin position="37"/>
        <end position="46"/>
    </location>
</feature>
<dbReference type="Proteomes" id="UP001176941">
    <property type="component" value="Chromosome 6"/>
</dbReference>
<accession>A0ABN8ZY31</accession>
<dbReference type="EMBL" id="OX459942">
    <property type="protein sequence ID" value="CAI9177091.1"/>
    <property type="molecule type" value="Genomic_DNA"/>
</dbReference>
<evidence type="ECO:0000313" key="2">
    <source>
        <dbReference type="EMBL" id="CAI9177091.1"/>
    </source>
</evidence>
<evidence type="ECO:0000313" key="3">
    <source>
        <dbReference type="Proteomes" id="UP001176941"/>
    </source>
</evidence>